<accession>A0A431W2H8</accession>
<proteinExistence type="predicted"/>
<evidence type="ECO:0000313" key="1">
    <source>
        <dbReference type="EMBL" id="RTR29627.1"/>
    </source>
</evidence>
<comment type="caution">
    <text evidence="1">The sequence shown here is derived from an EMBL/GenBank/DDBJ whole genome shotgun (WGS) entry which is preliminary data.</text>
</comment>
<dbReference type="EMBL" id="RXNT01000012">
    <property type="protein sequence ID" value="RTR29627.1"/>
    <property type="molecule type" value="Genomic_DNA"/>
</dbReference>
<gene>
    <name evidence="1" type="ORF">EKG37_15145</name>
</gene>
<dbReference type="Proteomes" id="UP000271374">
    <property type="component" value="Unassembled WGS sequence"/>
</dbReference>
<evidence type="ECO:0000313" key="2">
    <source>
        <dbReference type="Proteomes" id="UP000271374"/>
    </source>
</evidence>
<name>A0A431W2H8_9BACI</name>
<keyword evidence="2" id="KW-1185">Reference proteome</keyword>
<dbReference type="OrthoDB" id="2455077at2"/>
<reference evidence="1 2" key="1">
    <citation type="submission" date="2018-12" db="EMBL/GenBank/DDBJ databases">
        <title>Bacillus yapensis draft genome sequence.</title>
        <authorList>
            <person name="Yu L."/>
            <person name="Xu X."/>
            <person name="Tang X."/>
        </authorList>
    </citation>
    <scope>NUCLEOTIDE SEQUENCE [LARGE SCALE GENOMIC DNA]</scope>
    <source>
        <strain evidence="1 2">XXST-01</strain>
    </source>
</reference>
<dbReference type="AlphaFoldDB" id="A0A431W2H8"/>
<organism evidence="1 2">
    <name type="scientific">Bacillus yapensis</name>
    <dbReference type="NCBI Taxonomy" id="2492960"/>
    <lineage>
        <taxon>Bacteria</taxon>
        <taxon>Bacillati</taxon>
        <taxon>Bacillota</taxon>
        <taxon>Bacilli</taxon>
        <taxon>Bacillales</taxon>
        <taxon>Bacillaceae</taxon>
        <taxon>Bacillus</taxon>
    </lineage>
</organism>
<sequence>MEDNYYKSHEMYIFCMRCGYYYTKTIQKYTKNSIEYKEKKSEGHGVFVLEKKDGSREKVALNDSLTSAQLEEFTASFMDSNVNQERSYFVSFENGVFTILAGNPPENFYLSFDEYKEKMFAKYGVSEYDFMVPIEE</sequence>
<protein>
    <submittedName>
        <fullName evidence="1">Uncharacterized protein</fullName>
    </submittedName>
</protein>